<reference evidence="3 4" key="1">
    <citation type="journal article" date="2020" name="Cell Host Microbe">
        <title>Functional and Genomic Variation between Human-Derived Isolates of Lachnospiraceae Reveals Inter- and Intra-Species Diversity.</title>
        <authorList>
            <person name="Sorbara M.T."/>
            <person name="Littmann E.R."/>
            <person name="Fontana E."/>
            <person name="Moody T.U."/>
            <person name="Kohout C.E."/>
            <person name="Gjonbalaj M."/>
            <person name="Eaton V."/>
            <person name="Seok R."/>
            <person name="Leiner I.M."/>
            <person name="Pamer E.G."/>
        </authorList>
    </citation>
    <scope>NUCLEOTIDE SEQUENCE [LARGE SCALE GENOMIC DNA]</scope>
    <source>
        <strain evidence="3 4">MSK.14.16</strain>
    </source>
</reference>
<dbReference type="PANTHER" id="PTHR30204:SF82">
    <property type="entry name" value="TRANSCRIPTIONAL REGULATOR, MERR FAMILY"/>
    <property type="match status" value="1"/>
</dbReference>
<dbReference type="CDD" id="cd01109">
    <property type="entry name" value="HTH_YyaN"/>
    <property type="match status" value="1"/>
</dbReference>
<dbReference type="Pfam" id="PF13411">
    <property type="entry name" value="MerR_1"/>
    <property type="match status" value="1"/>
</dbReference>
<dbReference type="SUPFAM" id="SSF46955">
    <property type="entry name" value="Putative DNA-binding domain"/>
    <property type="match status" value="1"/>
</dbReference>
<dbReference type="InterPro" id="IPR047057">
    <property type="entry name" value="MerR_fam"/>
</dbReference>
<dbReference type="InterPro" id="IPR000551">
    <property type="entry name" value="MerR-type_HTH_dom"/>
</dbReference>
<keyword evidence="4" id="KW-1185">Reference proteome</keyword>
<evidence type="ECO:0000256" key="1">
    <source>
        <dbReference type="ARBA" id="ARBA00023125"/>
    </source>
</evidence>
<dbReference type="InterPro" id="IPR009061">
    <property type="entry name" value="DNA-bd_dom_put_sf"/>
</dbReference>
<name>A0ABX2GYV8_9FIRM</name>
<protein>
    <submittedName>
        <fullName evidence="3">MerR family transcriptional regulator</fullName>
    </submittedName>
</protein>
<proteinExistence type="predicted"/>
<evidence type="ECO:0000259" key="2">
    <source>
        <dbReference type="PROSITE" id="PS50937"/>
    </source>
</evidence>
<dbReference type="Proteomes" id="UP000821846">
    <property type="component" value="Unassembled WGS sequence"/>
</dbReference>
<gene>
    <name evidence="3" type="ORF">HFM93_07050</name>
</gene>
<organism evidence="3 4">
    <name type="scientific">Faecalicatena fissicatena</name>
    <dbReference type="NCBI Taxonomy" id="290055"/>
    <lineage>
        <taxon>Bacteria</taxon>
        <taxon>Bacillati</taxon>
        <taxon>Bacillota</taxon>
        <taxon>Clostridia</taxon>
        <taxon>Lachnospirales</taxon>
        <taxon>Lachnospiraceae</taxon>
        <taxon>Faecalicatena</taxon>
    </lineage>
</organism>
<evidence type="ECO:0000313" key="3">
    <source>
        <dbReference type="EMBL" id="NSG30035.1"/>
    </source>
</evidence>
<feature type="domain" description="HTH merR-type" evidence="2">
    <location>
        <begin position="3"/>
        <end position="72"/>
    </location>
</feature>
<dbReference type="PROSITE" id="PS50937">
    <property type="entry name" value="HTH_MERR_2"/>
    <property type="match status" value="1"/>
</dbReference>
<comment type="caution">
    <text evidence="3">The sequence shown here is derived from an EMBL/GenBank/DDBJ whole genome shotgun (WGS) entry which is preliminary data.</text>
</comment>
<dbReference type="PANTHER" id="PTHR30204">
    <property type="entry name" value="REDOX-CYCLING DRUG-SENSING TRANSCRIPTIONAL ACTIVATOR SOXR"/>
    <property type="match status" value="1"/>
</dbReference>
<dbReference type="EMBL" id="JAAWUZ010000020">
    <property type="protein sequence ID" value="NSG30035.1"/>
    <property type="molecule type" value="Genomic_DNA"/>
</dbReference>
<evidence type="ECO:0000313" key="4">
    <source>
        <dbReference type="Proteomes" id="UP000821846"/>
    </source>
</evidence>
<dbReference type="RefSeq" id="WP_173866266.1">
    <property type="nucleotide sequence ID" value="NZ_JAAWUU010000020.1"/>
</dbReference>
<accession>A0ABX2GYV8</accession>
<dbReference type="SMART" id="SM00422">
    <property type="entry name" value="HTH_MERR"/>
    <property type="match status" value="1"/>
</dbReference>
<sequence>MDTYTIKEVSEMFHLPSSTLRYYEDLGILTNVGRSKSGQRVYIQGHINRLKTICCFKKTGMSIAKLQQFFACEEDESAHIDEILSLLNDQQEHILNEISQYQASLTHLQRKLHYYTDIKTSLENGTPLPKWADYREYAEQAK</sequence>
<keyword evidence="1" id="KW-0238">DNA-binding</keyword>
<dbReference type="Gene3D" id="1.10.1660.10">
    <property type="match status" value="1"/>
</dbReference>